<comment type="caution">
    <text evidence="1">The sequence shown here is derived from an EMBL/GenBank/DDBJ whole genome shotgun (WGS) entry which is preliminary data.</text>
</comment>
<dbReference type="EMBL" id="JACTNZ010000010">
    <property type="protein sequence ID" value="KAG5529197.1"/>
    <property type="molecule type" value="Genomic_DNA"/>
</dbReference>
<dbReference type="AlphaFoldDB" id="A0AAV6IKM4"/>
<keyword evidence="2" id="KW-1185">Reference proteome</keyword>
<gene>
    <name evidence="1" type="ORF">RHGRI_029776</name>
</gene>
<dbReference type="Proteomes" id="UP000823749">
    <property type="component" value="Chromosome 10"/>
</dbReference>
<protein>
    <submittedName>
        <fullName evidence="1">Uncharacterized protein</fullName>
    </submittedName>
</protein>
<name>A0AAV6IKM4_9ERIC</name>
<evidence type="ECO:0000313" key="2">
    <source>
        <dbReference type="Proteomes" id="UP000823749"/>
    </source>
</evidence>
<sequence>MAMSVFFRPAQAALVTRPTVFIAALQGDGVAKAVSADSSIQSPVWSELPESILAARNLRFSRFDRDLSAPELPSSNRYLHSHAPKLMGR</sequence>
<reference evidence="1" key="1">
    <citation type="submission" date="2020-08" db="EMBL/GenBank/DDBJ databases">
        <title>Plant Genome Project.</title>
        <authorList>
            <person name="Zhang R.-G."/>
        </authorList>
    </citation>
    <scope>NUCLEOTIDE SEQUENCE</scope>
    <source>
        <strain evidence="1">WSP0</strain>
        <tissue evidence="1">Leaf</tissue>
    </source>
</reference>
<evidence type="ECO:0000313" key="1">
    <source>
        <dbReference type="EMBL" id="KAG5529197.1"/>
    </source>
</evidence>
<proteinExistence type="predicted"/>
<organism evidence="1 2">
    <name type="scientific">Rhododendron griersonianum</name>
    <dbReference type="NCBI Taxonomy" id="479676"/>
    <lineage>
        <taxon>Eukaryota</taxon>
        <taxon>Viridiplantae</taxon>
        <taxon>Streptophyta</taxon>
        <taxon>Embryophyta</taxon>
        <taxon>Tracheophyta</taxon>
        <taxon>Spermatophyta</taxon>
        <taxon>Magnoliopsida</taxon>
        <taxon>eudicotyledons</taxon>
        <taxon>Gunneridae</taxon>
        <taxon>Pentapetalae</taxon>
        <taxon>asterids</taxon>
        <taxon>Ericales</taxon>
        <taxon>Ericaceae</taxon>
        <taxon>Ericoideae</taxon>
        <taxon>Rhodoreae</taxon>
        <taxon>Rhododendron</taxon>
    </lineage>
</organism>
<accession>A0AAV6IKM4</accession>